<proteinExistence type="predicted"/>
<protein>
    <submittedName>
        <fullName evidence="2">Uncharacterized protein</fullName>
    </submittedName>
</protein>
<evidence type="ECO:0000313" key="2">
    <source>
        <dbReference type="EMBL" id="TRM66967.1"/>
    </source>
</evidence>
<accession>A0A550CQA7</accession>
<reference evidence="2 3" key="1">
    <citation type="journal article" date="2019" name="New Phytol.">
        <title>Comparative genomics reveals unique wood-decay strategies and fruiting body development in the Schizophyllaceae.</title>
        <authorList>
            <person name="Almasi E."/>
            <person name="Sahu N."/>
            <person name="Krizsan K."/>
            <person name="Balint B."/>
            <person name="Kovacs G.M."/>
            <person name="Kiss B."/>
            <person name="Cseklye J."/>
            <person name="Drula E."/>
            <person name="Henrissat B."/>
            <person name="Nagy I."/>
            <person name="Chovatia M."/>
            <person name="Adam C."/>
            <person name="LaButti K."/>
            <person name="Lipzen A."/>
            <person name="Riley R."/>
            <person name="Grigoriev I.V."/>
            <person name="Nagy L.G."/>
        </authorList>
    </citation>
    <scope>NUCLEOTIDE SEQUENCE [LARGE SCALE GENOMIC DNA]</scope>
    <source>
        <strain evidence="2 3">NL-1724</strain>
    </source>
</reference>
<sequence>MLQSLFPDLLITSDIHTANHRLLGFCWNLNIYWKLLAAHIQNTLLQPFEGVLDSFDSYFLCMADIWSAFVEVCDAYRGAIPPLIDLDTLETHLECIQERYQAVLQRIDKLTIAGERAREWTRTLHDSIARFLDNPPILNRIARCLDEDCYRRDMQVIELRFDIGDVQPRILNCDSELIVQMKSAISDAMTRLPVALVEMRALAAVARASIDEDIQSTQMIVMCWREMDEDRADVVKRFQKC</sequence>
<gene>
    <name evidence="2" type="ORF">BD626DRAFT_484360</name>
</gene>
<comment type="caution">
    <text evidence="2">The sequence shown here is derived from an EMBL/GenBank/DDBJ whole genome shotgun (WGS) entry which is preliminary data.</text>
</comment>
<keyword evidence="1" id="KW-0175">Coiled coil</keyword>
<feature type="coiled-coil region" evidence="1">
    <location>
        <begin position="86"/>
        <end position="113"/>
    </location>
</feature>
<keyword evidence="3" id="KW-1185">Reference proteome</keyword>
<evidence type="ECO:0000313" key="3">
    <source>
        <dbReference type="Proteomes" id="UP000320762"/>
    </source>
</evidence>
<feature type="non-terminal residue" evidence="2">
    <location>
        <position position="241"/>
    </location>
</feature>
<name>A0A550CQA7_9AGAR</name>
<evidence type="ECO:0000256" key="1">
    <source>
        <dbReference type="SAM" id="Coils"/>
    </source>
</evidence>
<dbReference type="Proteomes" id="UP000320762">
    <property type="component" value="Unassembled WGS sequence"/>
</dbReference>
<dbReference type="EMBL" id="VDMD01000003">
    <property type="protein sequence ID" value="TRM66967.1"/>
    <property type="molecule type" value="Genomic_DNA"/>
</dbReference>
<dbReference type="AlphaFoldDB" id="A0A550CQA7"/>
<organism evidence="2 3">
    <name type="scientific">Schizophyllum amplum</name>
    <dbReference type="NCBI Taxonomy" id="97359"/>
    <lineage>
        <taxon>Eukaryota</taxon>
        <taxon>Fungi</taxon>
        <taxon>Dikarya</taxon>
        <taxon>Basidiomycota</taxon>
        <taxon>Agaricomycotina</taxon>
        <taxon>Agaricomycetes</taxon>
        <taxon>Agaricomycetidae</taxon>
        <taxon>Agaricales</taxon>
        <taxon>Schizophyllaceae</taxon>
        <taxon>Schizophyllum</taxon>
    </lineage>
</organism>